<dbReference type="EMBL" id="CH991555">
    <property type="protein sequence ID" value="EDQ88342.1"/>
    <property type="molecule type" value="Genomic_DNA"/>
</dbReference>
<dbReference type="GeneID" id="5892221"/>
<evidence type="ECO:0000313" key="3">
    <source>
        <dbReference type="Proteomes" id="UP000001357"/>
    </source>
</evidence>
<organism evidence="2 3">
    <name type="scientific">Monosiga brevicollis</name>
    <name type="common">Choanoflagellate</name>
    <dbReference type="NCBI Taxonomy" id="81824"/>
    <lineage>
        <taxon>Eukaryota</taxon>
        <taxon>Choanoflagellata</taxon>
        <taxon>Craspedida</taxon>
        <taxon>Salpingoecidae</taxon>
        <taxon>Monosiga</taxon>
    </lineage>
</organism>
<proteinExistence type="predicted"/>
<sequence length="541" mass="60285">MADLPKPRPPPSPIHLNLSTSQASASVSPATPRPSAASTYPPRHYRSASAVVNGTESGNTNDRSHTESIPTEHPNQAHSRLFKSLWSDVIGHLELLNTSDNVWHLISRLILGGAFSARHQACIPRLEHLAQDAENEDTRLSPEGLSRLLPFILRPECSGEKCQPVTGGQAADVAGLQLREDVLEGLMGPILLQLLLIANLVQLLPLLPLGVSILVLLMSSKEDISHCGALNLSGYFSAKIDKRDYGGLPMLETIFMVLFDKSRPARTATVHSELDIRIAEERSELQLKRDLHLQHMLDMALFRSNGLLRATLSDEDGVATNAPASRARGLLRLPETVALMRRLLRARGRRATDLDESLLKVELEKSPITDEVQHALRQRRLEEMKRISSRLYRRLWNDFQHYIKEINRLVDEENNSAAAQRLRPLAIATCKDLLLQVELQRVLIHRVLSGLDPPDGPSLAIVQPVLTARDKGLLEQEELVTSVLEDLKHLPEARPRPSLSNSQLARVNARMHANEVRFRARLRASDATDRMDEAFCIVSLV</sequence>
<keyword evidence="3" id="KW-1185">Reference proteome</keyword>
<feature type="compositionally biased region" description="Polar residues" evidence="1">
    <location>
        <begin position="17"/>
        <end position="29"/>
    </location>
</feature>
<dbReference type="Proteomes" id="UP000001357">
    <property type="component" value="Unassembled WGS sequence"/>
</dbReference>
<feature type="region of interest" description="Disordered" evidence="1">
    <location>
        <begin position="1"/>
        <end position="76"/>
    </location>
</feature>
<dbReference type="InParanoid" id="A9V2A8"/>
<dbReference type="RefSeq" id="XP_001746935.1">
    <property type="nucleotide sequence ID" value="XM_001746883.1"/>
</dbReference>
<reference evidence="2 3" key="1">
    <citation type="journal article" date="2008" name="Nature">
        <title>The genome of the choanoflagellate Monosiga brevicollis and the origin of metazoans.</title>
        <authorList>
            <consortium name="JGI Sequencing"/>
            <person name="King N."/>
            <person name="Westbrook M.J."/>
            <person name="Young S.L."/>
            <person name="Kuo A."/>
            <person name="Abedin M."/>
            <person name="Chapman J."/>
            <person name="Fairclough S."/>
            <person name="Hellsten U."/>
            <person name="Isogai Y."/>
            <person name="Letunic I."/>
            <person name="Marr M."/>
            <person name="Pincus D."/>
            <person name="Putnam N."/>
            <person name="Rokas A."/>
            <person name="Wright K.J."/>
            <person name="Zuzow R."/>
            <person name="Dirks W."/>
            <person name="Good M."/>
            <person name="Goodstein D."/>
            <person name="Lemons D."/>
            <person name="Li W."/>
            <person name="Lyons J.B."/>
            <person name="Morris A."/>
            <person name="Nichols S."/>
            <person name="Richter D.J."/>
            <person name="Salamov A."/>
            <person name="Bork P."/>
            <person name="Lim W.A."/>
            <person name="Manning G."/>
            <person name="Miller W.T."/>
            <person name="McGinnis W."/>
            <person name="Shapiro H."/>
            <person name="Tjian R."/>
            <person name="Grigoriev I.V."/>
            <person name="Rokhsar D."/>
        </authorList>
    </citation>
    <scope>NUCLEOTIDE SEQUENCE [LARGE SCALE GENOMIC DNA]</scope>
    <source>
        <strain evidence="3">MX1 / ATCC 50154</strain>
    </source>
</reference>
<dbReference type="AlphaFoldDB" id="A9V2A8"/>
<protein>
    <submittedName>
        <fullName evidence="2">Uncharacterized protein</fullName>
    </submittedName>
</protein>
<evidence type="ECO:0000256" key="1">
    <source>
        <dbReference type="SAM" id="MobiDB-lite"/>
    </source>
</evidence>
<evidence type="ECO:0000313" key="2">
    <source>
        <dbReference type="EMBL" id="EDQ88342.1"/>
    </source>
</evidence>
<dbReference type="KEGG" id="mbr:MONBRDRAFT_9169"/>
<accession>A9V2A8</accession>
<feature type="compositionally biased region" description="Polar residues" evidence="1">
    <location>
        <begin position="50"/>
        <end position="76"/>
    </location>
</feature>
<name>A9V2A8_MONBE</name>
<gene>
    <name evidence="2" type="ORF">MONBRDRAFT_9169</name>
</gene>